<evidence type="ECO:0000256" key="5">
    <source>
        <dbReference type="ARBA" id="ARBA00048552"/>
    </source>
</evidence>
<feature type="domain" description="DNA-directed RNA polymerase beta subunit external 1" evidence="12">
    <location>
        <begin position="682"/>
        <end position="746"/>
    </location>
</feature>
<dbReference type="GO" id="GO:0003899">
    <property type="term" value="F:DNA-directed RNA polymerase activity"/>
    <property type="evidence" value="ECO:0007669"/>
    <property type="project" value="UniProtKB-UniRule"/>
</dbReference>
<dbReference type="InterPro" id="IPR007641">
    <property type="entry name" value="RNA_pol_Rpb2_7"/>
</dbReference>
<evidence type="ECO:0000256" key="4">
    <source>
        <dbReference type="ARBA" id="ARBA00023163"/>
    </source>
</evidence>
<accession>E8ZK08</accession>
<dbReference type="HAMAP" id="MF_01321">
    <property type="entry name" value="RNApol_bact_RpoB"/>
    <property type="match status" value="1"/>
</dbReference>
<evidence type="ECO:0000313" key="14">
    <source>
        <dbReference type="Proteomes" id="UP000008637"/>
    </source>
</evidence>
<dbReference type="Proteomes" id="UP000008637">
    <property type="component" value="Chromosome"/>
</dbReference>
<dbReference type="InterPro" id="IPR037033">
    <property type="entry name" value="DNA-dir_RNAP_su2_hyb_sf"/>
</dbReference>
<evidence type="ECO:0000259" key="10">
    <source>
        <dbReference type="Pfam" id="PF04560"/>
    </source>
</evidence>
<dbReference type="InterPro" id="IPR007120">
    <property type="entry name" value="DNA-dir_RNAP_su2_dom"/>
</dbReference>
<protein>
    <recommendedName>
        <fullName evidence="6 8">DNA-directed RNA polymerase subunit beta</fullName>
        <shortName evidence="6">RNAP subunit beta</shortName>
        <ecNumber evidence="6 8">2.7.7.6</ecNumber>
    </recommendedName>
    <alternativeName>
        <fullName evidence="6">RNA polymerase subunit beta</fullName>
    </alternativeName>
    <alternativeName>
        <fullName evidence="6">Transcriptase subunit beta</fullName>
    </alternativeName>
</protein>
<comment type="subunit">
    <text evidence="6 8">The RNAP catalytic core consists of 2 alpha, 1 beta, 1 beta' and 1 omega subunit. When a sigma factor is associated with the core the holoenzyme is formed, which can initiate transcription.</text>
</comment>
<feature type="domain" description="DNA-directed RNA polymerase subunit 2 hybrid-binding" evidence="9">
    <location>
        <begin position="811"/>
        <end position="1269"/>
    </location>
</feature>
<gene>
    <name evidence="6 13" type="primary">rpoB</name>
    <name evidence="13" type="ORF">HF1_14710</name>
</gene>
<evidence type="ECO:0000259" key="12">
    <source>
        <dbReference type="Pfam" id="PF10385"/>
    </source>
</evidence>
<dbReference type="Pfam" id="PF04565">
    <property type="entry name" value="RNA_pol_Rpb2_3"/>
    <property type="match status" value="1"/>
</dbReference>
<dbReference type="Pfam" id="PF04560">
    <property type="entry name" value="RNA_pol_Rpb2_7"/>
    <property type="match status" value="1"/>
</dbReference>
<dbReference type="Gene3D" id="3.90.1100.10">
    <property type="match status" value="2"/>
</dbReference>
<dbReference type="GO" id="GO:0003677">
    <property type="term" value="F:DNA binding"/>
    <property type="evidence" value="ECO:0007669"/>
    <property type="project" value="UniProtKB-UniRule"/>
</dbReference>
<evidence type="ECO:0000256" key="2">
    <source>
        <dbReference type="ARBA" id="ARBA00022679"/>
    </source>
</evidence>
<feature type="domain" description="RNA polymerase Rpb2" evidence="11">
    <location>
        <begin position="604"/>
        <end position="672"/>
    </location>
</feature>
<dbReference type="Pfam" id="PF10385">
    <property type="entry name" value="RNA_pol_Rpb2_45"/>
    <property type="match status" value="1"/>
</dbReference>
<organism evidence="13 14">
    <name type="scientific">Mycoplasma haemofelis (strain Langford 1)</name>
    <name type="common">Haemobartonella felis</name>
    <dbReference type="NCBI Taxonomy" id="941640"/>
    <lineage>
        <taxon>Bacteria</taxon>
        <taxon>Bacillati</taxon>
        <taxon>Mycoplasmatota</taxon>
        <taxon>Mollicutes</taxon>
        <taxon>Mycoplasmataceae</taxon>
        <taxon>Mycoplasma</taxon>
    </lineage>
</organism>
<dbReference type="CDD" id="cd00653">
    <property type="entry name" value="RNA_pol_B_RPB2"/>
    <property type="match status" value="1"/>
</dbReference>
<keyword evidence="4 6" id="KW-0804">Transcription</keyword>
<proteinExistence type="inferred from homology"/>
<dbReference type="GO" id="GO:0000428">
    <property type="term" value="C:DNA-directed RNA polymerase complex"/>
    <property type="evidence" value="ECO:0007669"/>
    <property type="project" value="UniProtKB-KW"/>
</dbReference>
<comment type="catalytic activity">
    <reaction evidence="5 6 8">
        <text>RNA(n) + a ribonucleoside 5'-triphosphate = RNA(n+1) + diphosphate</text>
        <dbReference type="Rhea" id="RHEA:21248"/>
        <dbReference type="Rhea" id="RHEA-COMP:14527"/>
        <dbReference type="Rhea" id="RHEA-COMP:17342"/>
        <dbReference type="ChEBI" id="CHEBI:33019"/>
        <dbReference type="ChEBI" id="CHEBI:61557"/>
        <dbReference type="ChEBI" id="CHEBI:140395"/>
        <dbReference type="EC" id="2.7.7.6"/>
    </reaction>
</comment>
<sequence>MSRVGYPINSFSPIVNRLDFSKVKSPNFVPPDLKGVQLGAYAKFVNGGLESLLKSFFPIYSHSKSTALHLEEVVLVPPEISEHEALEKGKSYQYAVRLVMKLVSQYSKDNEKSKTDNVFLGNLPALTARSNYIINGIEKFIISQIVRAPGAYMLSKSQIKLSSSKKRVQEGFICELLPLRGILMLFNYQKDRIKVTAKNNVGTDVIQFPLTTLLKALGFSEKNILDIFESAGHIVNTLSDEDYRPKDMILSEGSFMKWFENTVVNQKDHEKWLEDSKESVFKTLNSLSYQYYDKHWRGSHENIIGKLRMAAAANSTEDYEITKASLEKEIGKSHDLLEAISVEWAAYHLVQDIGISPDISPYKVSSFQELLWVYFFGKNYYDVGKSGRYKLDHKLSLSQRIFQKVLAQDVLSTDGEVVFPKGTYMTREKVFLFDDLSRQGKLKIRNSIDIDYVPKTFPNYELHSKVEVESILIHQTQTTDSPVLRIVGTPRKISVDNNLFFSDFVAIVSYITNLGNQVGKYDDIDHLGNKRLKLVDQLLSARIQVAMARIVKFSTERMNSMEARINYATLRDSSDQDFTVKIMVNTRFFQSVIKEFFNSHQLTQFLDQQNPLSELTNKRKISAMGPGGIKREDPNLNIRDVHYSHYGKICPIETPEGMNIGLIMALAFFAQIDEYGFFVTPYYKVKDGKVTDQVEWLSALKEEDFILSEAHVPRDEDGNLQGNITVRYKDSVESMDPKLVDYVDVACNQLVSISASLIPFLEHNDANRALMGSNMQRQAVPLLKPYSPVVGTGVEYKIASDSGLSVLSKGDGQVTSVDGNSVSVKYDDPALGSEEVSLYKFERSNQNTCKNQYPLVKPGQRVKVKDVLANGPAMQNGELALGQNVLVAFTTWFGYNYEDAIILSSRLIEEDVYTSVHIQEHTIECMRTKIGDDEITRQIPNTNDHEKRYLDEDGIIMVGAEVKEGDILVGKVSPLANTEQTSEEKLLQAIFSEKVKSVKDSSLRVPTGGAGVVTRIMRLSIYKGDKLDDDVIEVVKVFITQKRKIQVGDKMAGRHGNKGIVSKIALREDMPYLEDGTPVDIVLNPLGVPSRMNIGQVLETHLGYAARRLSFKKLLEFKFNKDKESARSLFGLDENAVDKLFGVVEDYLSEKKISSYEEAKALKNIDFSIVLSKAGLKEDDLNIKVSTPIFCGVNNEDLVKIMQDADIDPSLSNGKFTLIDGKTGEKFPKPITCGIIYMLKLDHMVDDKIYARSVGPYSKITQQPLGGKCQNGGQRFGEMEVWALEAYGAAYNLRELLTIKSDDIQSRSFIFSSIIKRQPLPTPNIPESFKLLVKKLEGACLKINVQYGDENKFISCSEFIEKQLSREVDKESLFTSSSNLKDR</sequence>
<dbReference type="InterPro" id="IPR007121">
    <property type="entry name" value="RNA_pol_bsu_CS"/>
</dbReference>
<keyword evidence="14" id="KW-1185">Reference proteome</keyword>
<dbReference type="KEGG" id="mha:HF1_14710"/>
<dbReference type="Gene3D" id="2.40.50.100">
    <property type="match status" value="1"/>
</dbReference>
<dbReference type="HOGENOM" id="CLU_000524_4_1_14"/>
<dbReference type="OrthoDB" id="9803954at2"/>
<dbReference type="NCBIfam" id="NF001616">
    <property type="entry name" value="PRK00405.1"/>
    <property type="match status" value="1"/>
</dbReference>
<evidence type="ECO:0000256" key="1">
    <source>
        <dbReference type="ARBA" id="ARBA00022478"/>
    </source>
</evidence>
<evidence type="ECO:0000256" key="3">
    <source>
        <dbReference type="ARBA" id="ARBA00022695"/>
    </source>
</evidence>
<dbReference type="Pfam" id="PF00562">
    <property type="entry name" value="RNA_pol_Rpb2_6"/>
    <property type="match status" value="1"/>
</dbReference>
<dbReference type="SUPFAM" id="SSF64484">
    <property type="entry name" value="beta and beta-prime subunits of DNA dependent RNA-polymerase"/>
    <property type="match status" value="1"/>
</dbReference>
<evidence type="ECO:0000313" key="13">
    <source>
        <dbReference type="EMBL" id="CBY93479.1"/>
    </source>
</evidence>
<dbReference type="Gene3D" id="2.40.270.10">
    <property type="entry name" value="DNA-directed RNA polymerase, subunit 2, domain 6"/>
    <property type="match status" value="2"/>
</dbReference>
<keyword evidence="3 6" id="KW-0548">Nucleotidyltransferase</keyword>
<dbReference type="PANTHER" id="PTHR20856">
    <property type="entry name" value="DNA-DIRECTED RNA POLYMERASE I SUBUNIT 2"/>
    <property type="match status" value="1"/>
</dbReference>
<comment type="similarity">
    <text evidence="6 7">Belongs to the RNA polymerase beta chain family.</text>
</comment>
<dbReference type="PROSITE" id="PS01166">
    <property type="entry name" value="RNA_POL_BETA"/>
    <property type="match status" value="1"/>
</dbReference>
<evidence type="ECO:0000259" key="9">
    <source>
        <dbReference type="Pfam" id="PF00562"/>
    </source>
</evidence>
<comment type="function">
    <text evidence="6 8">DNA-dependent RNA polymerase catalyzes the transcription of DNA into RNA using the four ribonucleoside triphosphates as substrates.</text>
</comment>
<dbReference type="InterPro" id="IPR007645">
    <property type="entry name" value="RNA_pol_Rpb2_3"/>
</dbReference>
<evidence type="ECO:0000256" key="7">
    <source>
        <dbReference type="RuleBase" id="RU000434"/>
    </source>
</evidence>
<reference evidence="13 14" key="1">
    <citation type="journal article" date="2011" name="J. Bacteriol.">
        <title>Complete genome sequence of Mycoplasma haemofelis, a hemotropic mycoplasma.</title>
        <authorList>
            <person name="Barker E.N."/>
            <person name="Helps C.R."/>
            <person name="Peters I.R."/>
            <person name="Darby A.C."/>
            <person name="Radford A.D."/>
            <person name="Tasker S."/>
        </authorList>
    </citation>
    <scope>NUCLEOTIDE SEQUENCE [LARGE SCALE GENOMIC DNA]</scope>
    <source>
        <strain evidence="13 14">Langford 1</strain>
    </source>
</reference>
<keyword evidence="2 6" id="KW-0808">Transferase</keyword>
<dbReference type="NCBIfam" id="TIGR02013">
    <property type="entry name" value="rpoB"/>
    <property type="match status" value="1"/>
</dbReference>
<dbReference type="InterPro" id="IPR019462">
    <property type="entry name" value="DNA-dir_RNA_pol_bsu_external_1"/>
</dbReference>
<evidence type="ECO:0000259" key="11">
    <source>
        <dbReference type="Pfam" id="PF04565"/>
    </source>
</evidence>
<dbReference type="EMBL" id="FR773153">
    <property type="protein sequence ID" value="CBY93479.1"/>
    <property type="molecule type" value="Genomic_DNA"/>
</dbReference>
<dbReference type="Gene3D" id="2.30.150.10">
    <property type="entry name" value="DNA-directed RNA polymerase, beta subunit, external 1 domain"/>
    <property type="match status" value="1"/>
</dbReference>
<feature type="domain" description="RNA polymerase Rpb2" evidence="10">
    <location>
        <begin position="1272"/>
        <end position="1346"/>
    </location>
</feature>
<dbReference type="EC" id="2.7.7.6" evidence="6 8"/>
<name>E8ZK08_MYCHL</name>
<dbReference type="InterPro" id="IPR015712">
    <property type="entry name" value="DNA-dir_RNA_pol_su2"/>
</dbReference>
<keyword evidence="1 6" id="KW-0240">DNA-directed RNA polymerase</keyword>
<evidence type="ECO:0000256" key="8">
    <source>
        <dbReference type="RuleBase" id="RU363031"/>
    </source>
</evidence>
<dbReference type="Gene3D" id="3.90.1800.10">
    <property type="entry name" value="RNA polymerase alpha subunit dimerisation domain"/>
    <property type="match status" value="1"/>
</dbReference>
<dbReference type="GO" id="GO:0032549">
    <property type="term" value="F:ribonucleoside binding"/>
    <property type="evidence" value="ECO:0007669"/>
    <property type="project" value="InterPro"/>
</dbReference>
<dbReference type="InterPro" id="IPR042107">
    <property type="entry name" value="DNA-dir_RNA_pol_bsu_ext_1_sf"/>
</dbReference>
<dbReference type="GO" id="GO:0006351">
    <property type="term" value="P:DNA-templated transcription"/>
    <property type="evidence" value="ECO:0007669"/>
    <property type="project" value="UniProtKB-UniRule"/>
</dbReference>
<dbReference type="InterPro" id="IPR010243">
    <property type="entry name" value="RNA_pol_bsu_bac"/>
</dbReference>
<evidence type="ECO:0000256" key="6">
    <source>
        <dbReference type="HAMAP-Rule" id="MF_01321"/>
    </source>
</evidence>